<dbReference type="InParanoid" id="L2GM53"/>
<organism evidence="2 3">
    <name type="scientific">Vittaforma corneae (strain ATCC 50505)</name>
    <name type="common">Microsporidian parasite</name>
    <name type="synonym">Nosema corneum</name>
    <dbReference type="NCBI Taxonomy" id="993615"/>
    <lineage>
        <taxon>Eukaryota</taxon>
        <taxon>Fungi</taxon>
        <taxon>Fungi incertae sedis</taxon>
        <taxon>Microsporidia</taxon>
        <taxon>Nosematidae</taxon>
        <taxon>Vittaforma</taxon>
    </lineage>
</organism>
<dbReference type="InterPro" id="IPR029054">
    <property type="entry name" value="dUTPase-like"/>
</dbReference>
<keyword evidence="3" id="KW-1185">Reference proteome</keyword>
<proteinExistence type="predicted"/>
<dbReference type="InterPro" id="IPR036157">
    <property type="entry name" value="dUTPase-like_sf"/>
</dbReference>
<dbReference type="AlphaFoldDB" id="L2GM53"/>
<dbReference type="GeneID" id="19881816"/>
<evidence type="ECO:0000313" key="2">
    <source>
        <dbReference type="EMBL" id="ELA41921.1"/>
    </source>
</evidence>
<gene>
    <name evidence="2" type="ORF">VICG_01105</name>
</gene>
<dbReference type="OMA" id="EITCIVQ"/>
<sequence length="131" mass="14653">MSILSVQKVSEDVKVPVYDKVNQYILFASEDKHLLPNRVTPIPVGVRIAFPKNYCALLIEGFNLYAVGGLVDSDFRGEIRALVHSPVEVFVKKGDPVARMVMIEIALPEIVTEDYLKDSETDEENTLSNDD</sequence>
<feature type="domain" description="dUTPase-like" evidence="1">
    <location>
        <begin position="26"/>
        <end position="125"/>
    </location>
</feature>
<dbReference type="VEuPathDB" id="MicrosporidiaDB:VICG_01105"/>
<dbReference type="OrthoDB" id="10261072at2759"/>
<reference evidence="3" key="1">
    <citation type="submission" date="2011-05" db="EMBL/GenBank/DDBJ databases">
        <title>The genome sequence of Vittaforma corneae strain ATCC 50505.</title>
        <authorList>
            <consortium name="The Broad Institute Genome Sequencing Platform"/>
            <person name="Cuomo C."/>
            <person name="Didier E."/>
            <person name="Bowers L."/>
            <person name="Young S.K."/>
            <person name="Zeng Q."/>
            <person name="Gargeya S."/>
            <person name="Fitzgerald M."/>
            <person name="Haas B."/>
            <person name="Abouelleil A."/>
            <person name="Alvarado L."/>
            <person name="Arachchi H.M."/>
            <person name="Berlin A."/>
            <person name="Chapman S.B."/>
            <person name="Gearin G."/>
            <person name="Goldberg J."/>
            <person name="Griggs A."/>
            <person name="Gujja S."/>
            <person name="Hansen M."/>
            <person name="Heiman D."/>
            <person name="Howarth C."/>
            <person name="Larimer J."/>
            <person name="Lui A."/>
            <person name="MacDonald P.J.P."/>
            <person name="McCowen C."/>
            <person name="Montmayeur A."/>
            <person name="Murphy C."/>
            <person name="Neiman D."/>
            <person name="Pearson M."/>
            <person name="Priest M."/>
            <person name="Roberts A."/>
            <person name="Saif S."/>
            <person name="Shea T."/>
            <person name="Sisk P."/>
            <person name="Stolte C."/>
            <person name="Sykes S."/>
            <person name="Wortman J."/>
            <person name="Nusbaum C."/>
            <person name="Birren B."/>
        </authorList>
    </citation>
    <scope>NUCLEOTIDE SEQUENCE [LARGE SCALE GENOMIC DNA]</scope>
    <source>
        <strain evidence="3">ATCC 50505</strain>
    </source>
</reference>
<protein>
    <recommendedName>
        <fullName evidence="1">dUTPase-like domain-containing protein</fullName>
    </recommendedName>
</protein>
<accession>L2GM53</accession>
<dbReference type="SUPFAM" id="SSF51283">
    <property type="entry name" value="dUTPase-like"/>
    <property type="match status" value="1"/>
</dbReference>
<dbReference type="Gene3D" id="2.70.40.10">
    <property type="match status" value="1"/>
</dbReference>
<name>L2GM53_VITCO</name>
<evidence type="ECO:0000313" key="3">
    <source>
        <dbReference type="Proteomes" id="UP000011082"/>
    </source>
</evidence>
<dbReference type="HOGENOM" id="CLU_2015259_0_0_1"/>
<dbReference type="Pfam" id="PF00692">
    <property type="entry name" value="dUTPase"/>
    <property type="match status" value="1"/>
</dbReference>
<dbReference type="RefSeq" id="XP_007604551.1">
    <property type="nucleotide sequence ID" value="XM_007604489.1"/>
</dbReference>
<dbReference type="Proteomes" id="UP000011082">
    <property type="component" value="Unassembled WGS sequence"/>
</dbReference>
<evidence type="ECO:0000259" key="1">
    <source>
        <dbReference type="Pfam" id="PF00692"/>
    </source>
</evidence>
<dbReference type="STRING" id="993615.L2GM53"/>
<dbReference type="EMBL" id="JH370137">
    <property type="protein sequence ID" value="ELA41921.1"/>
    <property type="molecule type" value="Genomic_DNA"/>
</dbReference>